<organism evidence="2">
    <name type="scientific">marine sediment metagenome</name>
    <dbReference type="NCBI Taxonomy" id="412755"/>
    <lineage>
        <taxon>unclassified sequences</taxon>
        <taxon>metagenomes</taxon>
        <taxon>ecological metagenomes</taxon>
    </lineage>
</organism>
<proteinExistence type="predicted"/>
<evidence type="ECO:0000313" key="2">
    <source>
        <dbReference type="EMBL" id="GAI74570.1"/>
    </source>
</evidence>
<gene>
    <name evidence="2" type="ORF">S12H4_22291</name>
</gene>
<sequence length="55" mass="6460">MDIKSPKSEPTKSIEKLNTEKAERQEIARKPDDKPKIENKIERSKIDITKEPRNK</sequence>
<accession>X1SGP3</accession>
<dbReference type="EMBL" id="BARW01011596">
    <property type="protein sequence ID" value="GAI74570.1"/>
    <property type="molecule type" value="Genomic_DNA"/>
</dbReference>
<protein>
    <submittedName>
        <fullName evidence="2">Uncharacterized protein</fullName>
    </submittedName>
</protein>
<feature type="non-terminal residue" evidence="2">
    <location>
        <position position="55"/>
    </location>
</feature>
<reference evidence="2" key="1">
    <citation type="journal article" date="2014" name="Front. Microbiol.">
        <title>High frequency of phylogenetically diverse reductive dehalogenase-homologous genes in deep subseafloor sedimentary metagenomes.</title>
        <authorList>
            <person name="Kawai M."/>
            <person name="Futagami T."/>
            <person name="Toyoda A."/>
            <person name="Takaki Y."/>
            <person name="Nishi S."/>
            <person name="Hori S."/>
            <person name="Arai W."/>
            <person name="Tsubouchi T."/>
            <person name="Morono Y."/>
            <person name="Uchiyama I."/>
            <person name="Ito T."/>
            <person name="Fujiyama A."/>
            <person name="Inagaki F."/>
            <person name="Takami H."/>
        </authorList>
    </citation>
    <scope>NUCLEOTIDE SEQUENCE</scope>
    <source>
        <strain evidence="2">Expedition CK06-06</strain>
    </source>
</reference>
<feature type="region of interest" description="Disordered" evidence="1">
    <location>
        <begin position="1"/>
        <end position="55"/>
    </location>
</feature>
<name>X1SGP3_9ZZZZ</name>
<comment type="caution">
    <text evidence="2">The sequence shown here is derived from an EMBL/GenBank/DDBJ whole genome shotgun (WGS) entry which is preliminary data.</text>
</comment>
<evidence type="ECO:0000256" key="1">
    <source>
        <dbReference type="SAM" id="MobiDB-lite"/>
    </source>
</evidence>
<dbReference type="AlphaFoldDB" id="X1SGP3"/>